<dbReference type="Pfam" id="PF01503">
    <property type="entry name" value="PRA-PH"/>
    <property type="match status" value="1"/>
</dbReference>
<name>A0A482IC93_9CAUD</name>
<feature type="region of interest" description="Disordered" evidence="1">
    <location>
        <begin position="74"/>
        <end position="94"/>
    </location>
</feature>
<dbReference type="InterPro" id="IPR021130">
    <property type="entry name" value="PRib-ATP_PPHydrolase-like"/>
</dbReference>
<dbReference type="SUPFAM" id="SSF101386">
    <property type="entry name" value="all-alpha NTP pyrophosphatases"/>
    <property type="match status" value="1"/>
</dbReference>
<accession>A0A482IC93</accession>
<sequence length="94" mass="10882">MQKALIDEEWSEFHESYHMGTDEEELKELCDLVYVCYQYAANLGWDLDEAMDRVHKSNMSKLGEDGKPLYRADGKVLKGPNYQPPNLKDLIENA</sequence>
<keyword evidence="3" id="KW-1185">Reference proteome</keyword>
<reference evidence="2 3" key="1">
    <citation type="submission" date="2018-10" db="EMBL/GenBank/DDBJ databases">
        <title>Isolation and Genetic Analysis of a Novel Cyanophage S-LB68 from the Huang Bohai.</title>
        <authorList>
            <person name="Liu X."/>
        </authorList>
    </citation>
    <scope>NUCLEOTIDE SEQUENCE [LARGE SCALE GENOMIC DNA]</scope>
</reference>
<dbReference type="Gene3D" id="1.10.3420.10">
    <property type="entry name" value="putative ntp pyrophosphohydrolase like domain"/>
    <property type="match status" value="1"/>
</dbReference>
<proteinExistence type="predicted"/>
<evidence type="ECO:0000256" key="1">
    <source>
        <dbReference type="SAM" id="MobiDB-lite"/>
    </source>
</evidence>
<protein>
    <submittedName>
        <fullName evidence="2">Putative secreted protein</fullName>
    </submittedName>
</protein>
<organism evidence="2 3">
    <name type="scientific">Synechococcus phage S-B28</name>
    <dbReference type="NCBI Taxonomy" id="2545435"/>
    <lineage>
        <taxon>Viruses</taxon>
        <taxon>Duplodnaviria</taxon>
        <taxon>Heunggongvirae</taxon>
        <taxon>Uroviricota</taxon>
        <taxon>Caudoviricetes</taxon>
        <taxon>Autographivirales</taxon>
        <taxon>Sechaudvirinae</taxon>
        <taxon>Qadamvirus</taxon>
        <taxon>Qadamvirus SB28</taxon>
    </lineage>
</organism>
<dbReference type="GeneID" id="55012413"/>
<evidence type="ECO:0000313" key="3">
    <source>
        <dbReference type="Proteomes" id="UP000295590"/>
    </source>
</evidence>
<evidence type="ECO:0000313" key="2">
    <source>
        <dbReference type="EMBL" id="QBP05829.1"/>
    </source>
</evidence>
<dbReference type="KEGG" id="vg:55012413"/>
<dbReference type="InterPro" id="IPR023292">
    <property type="entry name" value="NTP_PyroPHydrolase-like_dom_sf"/>
</dbReference>
<dbReference type="RefSeq" id="YP_009820966.1">
    <property type="nucleotide sequence ID" value="NC_048171.1"/>
</dbReference>
<dbReference type="EMBL" id="MK016662">
    <property type="protein sequence ID" value="QBP05829.1"/>
    <property type="molecule type" value="Genomic_DNA"/>
</dbReference>
<dbReference type="Proteomes" id="UP000295590">
    <property type="component" value="Segment"/>
</dbReference>